<feature type="transmembrane region" description="Helical" evidence="7">
    <location>
        <begin position="29"/>
        <end position="47"/>
    </location>
</feature>
<feature type="domain" description="Nucleoside transporter/FeoB GTPase Gate" evidence="10">
    <location>
        <begin position="93"/>
        <end position="190"/>
    </location>
</feature>
<dbReference type="Pfam" id="PF07670">
    <property type="entry name" value="Gate"/>
    <property type="match status" value="1"/>
</dbReference>
<sequence length="418" mass="44032">MARFTGLLGLVVLLGVAYALSTDRRAIRWRTVAWGLGLQVLFAFLVIRFPYGQIALHNIAGAVTSLLAHSVDGSSLVFGKLGDPKSPLQVFAFAVLPTIIFVSALFAVLYHLGIMQWVIRGVAWIMQRTMGTSGAESTNVAASIFMGQTEAPLTIRPFLNGATRSELMTIMTSGMAHVSGGIMAAYISFGIRAQDLLSAVIMTAPGTILVAKMLVPETEVPATLGTVHIESEDEHKSENLIGSIARGTIDGGQLAFNVAIMLISFLALVGLLNGILLGIHNLIGVHTIGGHAVAFPSSLNVILGFFCAPIAWLIGIPWHDAPTIGNLIGTRAVLNEFIAYTQLGQLANAGAISTRTLAIATFALCGFANLGSVGMQIGGIGALIPSRRNELARLGMRAMLAGTMANLMSASIVSMLIR</sequence>
<evidence type="ECO:0000256" key="1">
    <source>
        <dbReference type="ARBA" id="ARBA00004651"/>
    </source>
</evidence>
<dbReference type="InterPro" id="IPR011642">
    <property type="entry name" value="Gate_dom"/>
</dbReference>
<evidence type="ECO:0000256" key="5">
    <source>
        <dbReference type="ARBA" id="ARBA00022989"/>
    </source>
</evidence>
<accession>A0ABW9KMK7</accession>
<comment type="caution">
    <text evidence="11">The sequence shown here is derived from an EMBL/GenBank/DDBJ whole genome shotgun (WGS) entry which is preliminary data.</text>
</comment>
<keyword evidence="6 7" id="KW-0472">Membrane</keyword>
<reference evidence="11 12" key="1">
    <citation type="submission" date="2024-12" db="EMBL/GenBank/DDBJ databases">
        <authorList>
            <person name="Lee Y."/>
        </authorList>
    </citation>
    <scope>NUCLEOTIDE SEQUENCE [LARGE SCALE GENOMIC DNA]</scope>
    <source>
        <strain evidence="11 12">03SUJ4</strain>
    </source>
</reference>
<keyword evidence="12" id="KW-1185">Reference proteome</keyword>
<evidence type="ECO:0000256" key="6">
    <source>
        <dbReference type="ARBA" id="ARBA00023136"/>
    </source>
</evidence>
<feature type="domain" description="Concentrative nucleoside transporter N-terminal" evidence="8">
    <location>
        <begin position="8"/>
        <end position="81"/>
    </location>
</feature>
<feature type="transmembrane region" description="Helical" evidence="7">
    <location>
        <begin position="291"/>
        <end position="314"/>
    </location>
</feature>
<organism evidence="11 12">
    <name type="scientific">Terriglobus aquaticus</name>
    <dbReference type="NCBI Taxonomy" id="940139"/>
    <lineage>
        <taxon>Bacteria</taxon>
        <taxon>Pseudomonadati</taxon>
        <taxon>Acidobacteriota</taxon>
        <taxon>Terriglobia</taxon>
        <taxon>Terriglobales</taxon>
        <taxon>Acidobacteriaceae</taxon>
        <taxon>Terriglobus</taxon>
    </lineage>
</organism>
<protein>
    <submittedName>
        <fullName evidence="11">NupC/NupG family nucleoside CNT transporter</fullName>
    </submittedName>
</protein>
<feature type="transmembrane region" description="Helical" evidence="7">
    <location>
        <begin position="90"/>
        <end position="112"/>
    </location>
</feature>
<dbReference type="PANTHER" id="PTHR10590:SF4">
    <property type="entry name" value="SOLUTE CARRIER FAMILY 28 MEMBER 3"/>
    <property type="match status" value="1"/>
</dbReference>
<evidence type="ECO:0000256" key="4">
    <source>
        <dbReference type="ARBA" id="ARBA00022692"/>
    </source>
</evidence>
<feature type="transmembrane region" description="Helical" evidence="7">
    <location>
        <begin position="254"/>
        <end position="279"/>
    </location>
</feature>
<dbReference type="EMBL" id="JBJYXY010000001">
    <property type="protein sequence ID" value="MFN2977029.1"/>
    <property type="molecule type" value="Genomic_DNA"/>
</dbReference>
<dbReference type="InterPro" id="IPR011657">
    <property type="entry name" value="CNT_C_dom"/>
</dbReference>
<evidence type="ECO:0000313" key="12">
    <source>
        <dbReference type="Proteomes" id="UP001634747"/>
    </source>
</evidence>
<evidence type="ECO:0000259" key="9">
    <source>
        <dbReference type="Pfam" id="PF07662"/>
    </source>
</evidence>
<dbReference type="InterPro" id="IPR002668">
    <property type="entry name" value="CNT_N_dom"/>
</dbReference>
<dbReference type="Proteomes" id="UP001634747">
    <property type="component" value="Unassembled WGS sequence"/>
</dbReference>
<feature type="transmembrane region" description="Helical" evidence="7">
    <location>
        <begin position="357"/>
        <end position="384"/>
    </location>
</feature>
<evidence type="ECO:0000313" key="11">
    <source>
        <dbReference type="EMBL" id="MFN2977029.1"/>
    </source>
</evidence>
<evidence type="ECO:0000256" key="7">
    <source>
        <dbReference type="SAM" id="Phobius"/>
    </source>
</evidence>
<evidence type="ECO:0000259" key="10">
    <source>
        <dbReference type="Pfam" id="PF07670"/>
    </source>
</evidence>
<evidence type="ECO:0000256" key="3">
    <source>
        <dbReference type="ARBA" id="ARBA00022475"/>
    </source>
</evidence>
<keyword evidence="5 7" id="KW-1133">Transmembrane helix</keyword>
<evidence type="ECO:0000259" key="8">
    <source>
        <dbReference type="Pfam" id="PF01773"/>
    </source>
</evidence>
<keyword evidence="3" id="KW-1003">Cell membrane</keyword>
<gene>
    <name evidence="11" type="ORF">ACK2TP_14755</name>
</gene>
<feature type="domain" description="Concentrative nucleoside transporter C-terminal" evidence="9">
    <location>
        <begin position="196"/>
        <end position="413"/>
    </location>
</feature>
<evidence type="ECO:0000256" key="2">
    <source>
        <dbReference type="ARBA" id="ARBA00009033"/>
    </source>
</evidence>
<keyword evidence="4 7" id="KW-0812">Transmembrane</keyword>
<dbReference type="Pfam" id="PF07662">
    <property type="entry name" value="Nucleos_tra2_C"/>
    <property type="match status" value="1"/>
</dbReference>
<feature type="transmembrane region" description="Helical" evidence="7">
    <location>
        <begin position="396"/>
        <end position="417"/>
    </location>
</feature>
<dbReference type="RefSeq" id="WP_263414795.1">
    <property type="nucleotide sequence ID" value="NZ_BAABBH010000001.1"/>
</dbReference>
<dbReference type="PANTHER" id="PTHR10590">
    <property type="entry name" value="SODIUM/NUCLEOSIDE COTRANSPORTER"/>
    <property type="match status" value="1"/>
</dbReference>
<dbReference type="InterPro" id="IPR008276">
    <property type="entry name" value="C_nuclsd_transpt"/>
</dbReference>
<name>A0ABW9KMK7_9BACT</name>
<proteinExistence type="inferred from homology"/>
<comment type="subcellular location">
    <subcellularLocation>
        <location evidence="1">Cell membrane</location>
        <topology evidence="1">Multi-pass membrane protein</topology>
    </subcellularLocation>
</comment>
<comment type="similarity">
    <text evidence="2">Belongs to the concentrative nucleoside transporter (CNT) (TC 2.A.41) family.</text>
</comment>
<dbReference type="Pfam" id="PF01773">
    <property type="entry name" value="Nucleos_tra2_N"/>
    <property type="match status" value="1"/>
</dbReference>